<reference evidence="1" key="1">
    <citation type="submission" date="2023-12" db="EMBL/GenBank/DDBJ databases">
        <title>'Antibacterial potential of Stenotrophomonas maltophilia cystic fibrosis isolates' (manuscript under preparation).</title>
        <authorList>
            <person name="Crisan C.V."/>
            <person name="Pettis M."/>
            <person name="Goldberg J.B."/>
        </authorList>
    </citation>
    <scope>NUCLEOTIDE SEQUENCE</scope>
    <source>
        <strain evidence="1">CCV129</strain>
    </source>
</reference>
<dbReference type="Pfam" id="PF02586">
    <property type="entry name" value="SRAP"/>
    <property type="match status" value="1"/>
</dbReference>
<proteinExistence type="predicted"/>
<comment type="caution">
    <text evidence="1">The sequence shown here is derived from an EMBL/GenBank/DDBJ whole genome shotgun (WGS) entry which is preliminary data.</text>
</comment>
<organism evidence="1 2">
    <name type="scientific">Stenotrophomonas maltophilia</name>
    <name type="common">Pseudomonas maltophilia</name>
    <name type="synonym">Xanthomonas maltophilia</name>
    <dbReference type="NCBI Taxonomy" id="40324"/>
    <lineage>
        <taxon>Bacteria</taxon>
        <taxon>Pseudomonadati</taxon>
        <taxon>Pseudomonadota</taxon>
        <taxon>Gammaproteobacteria</taxon>
        <taxon>Lysobacterales</taxon>
        <taxon>Lysobacteraceae</taxon>
        <taxon>Stenotrophomonas</taxon>
        <taxon>Stenotrophomonas maltophilia group</taxon>
    </lineage>
</organism>
<dbReference type="Proteomes" id="UP001288387">
    <property type="component" value="Unassembled WGS sequence"/>
</dbReference>
<evidence type="ECO:0000313" key="2">
    <source>
        <dbReference type="Proteomes" id="UP001288387"/>
    </source>
</evidence>
<dbReference type="EMBL" id="JAXRVB010000042">
    <property type="protein sequence ID" value="MDZ5766863.1"/>
    <property type="molecule type" value="Genomic_DNA"/>
</dbReference>
<dbReference type="InterPro" id="IPR003738">
    <property type="entry name" value="SRAP"/>
</dbReference>
<protein>
    <submittedName>
        <fullName evidence="1">SOS response-associated peptidase family protein</fullName>
    </submittedName>
</protein>
<dbReference type="Gene3D" id="3.90.1680.10">
    <property type="entry name" value="SOS response associated peptidase-like"/>
    <property type="match status" value="1"/>
</dbReference>
<accession>A0AAJ2TP32</accession>
<dbReference type="InterPro" id="IPR036590">
    <property type="entry name" value="SRAP-like"/>
</dbReference>
<dbReference type="SUPFAM" id="SSF143081">
    <property type="entry name" value="BB1717-like"/>
    <property type="match status" value="1"/>
</dbReference>
<dbReference type="AlphaFoldDB" id="A0AAJ2TP32"/>
<sequence length="150" mass="17120">MDVPFITASQTQDGSISGTYNARSDNLERFWKSQFGFTHGLIIADTFYENVTRDDGTSQVVQFSPRTGEPMLIACLWSRRNGPDEELLSFAAITDEPEPEVAAVGHDRTIINIKPKHVQRWLNTDPRNLPALYEILDDRQHPYYEHRLAA</sequence>
<gene>
    <name evidence="1" type="ORF">U4I38_20550</name>
</gene>
<name>A0AAJ2TP32_STEMA</name>
<dbReference type="GO" id="GO:0106300">
    <property type="term" value="P:protein-DNA covalent cross-linking repair"/>
    <property type="evidence" value="ECO:0007669"/>
    <property type="project" value="InterPro"/>
</dbReference>
<dbReference type="GO" id="GO:0003697">
    <property type="term" value="F:single-stranded DNA binding"/>
    <property type="evidence" value="ECO:0007669"/>
    <property type="project" value="InterPro"/>
</dbReference>
<evidence type="ECO:0000313" key="1">
    <source>
        <dbReference type="EMBL" id="MDZ5766863.1"/>
    </source>
</evidence>